<evidence type="ECO:0000313" key="1">
    <source>
        <dbReference type="EMBL" id="ERK00610.1"/>
    </source>
</evidence>
<sequence length="78" mass="8961">MEYFLTGKTESGDTTYVQSNLDGLKTYNSTFQIIILKSSTLNTHTGKELKEKMIVDKRYCFTYDDLAENDQTIIYTGD</sequence>
<protein>
    <submittedName>
        <fullName evidence="1">Uncharacterized protein</fullName>
    </submittedName>
</protein>
<gene>
    <name evidence="1" type="ORF">HMPREF1218_0526</name>
</gene>
<proteinExistence type="predicted"/>
<organism evidence="1 2">
    <name type="scientific">Hoylesella pleuritidis F0068</name>
    <dbReference type="NCBI Taxonomy" id="1081904"/>
    <lineage>
        <taxon>Bacteria</taxon>
        <taxon>Pseudomonadati</taxon>
        <taxon>Bacteroidota</taxon>
        <taxon>Bacteroidia</taxon>
        <taxon>Bacteroidales</taxon>
        <taxon>Prevotellaceae</taxon>
        <taxon>Hoylesella</taxon>
    </lineage>
</organism>
<dbReference type="AlphaFoldDB" id="U2MG29"/>
<dbReference type="EMBL" id="AWET01000036">
    <property type="protein sequence ID" value="ERK00610.1"/>
    <property type="molecule type" value="Genomic_DNA"/>
</dbReference>
<comment type="caution">
    <text evidence="1">The sequence shown here is derived from an EMBL/GenBank/DDBJ whole genome shotgun (WGS) entry which is preliminary data.</text>
</comment>
<name>U2MG29_9BACT</name>
<dbReference type="PATRIC" id="fig|1081904.3.peg.1565"/>
<evidence type="ECO:0000313" key="2">
    <source>
        <dbReference type="Proteomes" id="UP000016600"/>
    </source>
</evidence>
<reference evidence="1 2" key="1">
    <citation type="submission" date="2013-08" db="EMBL/GenBank/DDBJ databases">
        <authorList>
            <person name="Durkin A.S."/>
            <person name="Haft D.R."/>
            <person name="McCorrison J."/>
            <person name="Torralba M."/>
            <person name="Gillis M."/>
            <person name="Haft D.H."/>
            <person name="Methe B."/>
            <person name="Sutton G."/>
            <person name="Nelson K.E."/>
        </authorList>
    </citation>
    <scope>NUCLEOTIDE SEQUENCE [LARGE SCALE GENOMIC DNA]</scope>
    <source>
        <strain evidence="1 2">F0068</strain>
    </source>
</reference>
<accession>U2MG29</accession>
<keyword evidence="2" id="KW-1185">Reference proteome</keyword>
<dbReference type="Proteomes" id="UP000016600">
    <property type="component" value="Unassembled WGS sequence"/>
</dbReference>